<accession>A0A383DQZ7</accession>
<dbReference type="GO" id="GO:0008168">
    <property type="term" value="F:methyltransferase activity"/>
    <property type="evidence" value="ECO:0007669"/>
    <property type="project" value="InterPro"/>
</dbReference>
<feature type="non-terminal residue" evidence="1">
    <location>
        <position position="234"/>
    </location>
</feature>
<dbReference type="PROSITE" id="PS00092">
    <property type="entry name" value="N6_MTASE"/>
    <property type="match status" value="1"/>
</dbReference>
<name>A0A383DQZ7_9ZZZZ</name>
<evidence type="ECO:0008006" key="2">
    <source>
        <dbReference type="Google" id="ProtNLM"/>
    </source>
</evidence>
<gene>
    <name evidence="1" type="ORF">METZ01_LOCUS499791</name>
</gene>
<protein>
    <recommendedName>
        <fullName evidence="2">DNA methylase N-4/N-6 domain-containing protein</fullName>
    </recommendedName>
</protein>
<dbReference type="EMBL" id="UINC01219466">
    <property type="protein sequence ID" value="SVE46937.1"/>
    <property type="molecule type" value="Genomic_DNA"/>
</dbReference>
<dbReference type="InterPro" id="IPR029063">
    <property type="entry name" value="SAM-dependent_MTases_sf"/>
</dbReference>
<dbReference type="SUPFAM" id="SSF53335">
    <property type="entry name" value="S-adenosyl-L-methionine-dependent methyltransferases"/>
    <property type="match status" value="1"/>
</dbReference>
<dbReference type="AlphaFoldDB" id="A0A383DQZ7"/>
<dbReference type="Gene3D" id="3.40.50.150">
    <property type="entry name" value="Vaccinia Virus protein VP39"/>
    <property type="match status" value="1"/>
</dbReference>
<evidence type="ECO:0000313" key="1">
    <source>
        <dbReference type="EMBL" id="SVE46937.1"/>
    </source>
</evidence>
<dbReference type="InterPro" id="IPR002052">
    <property type="entry name" value="DNA_methylase_N6_adenine_CS"/>
</dbReference>
<sequence length="234" mass="26863">RQLLVLGTLARLVRQAHEEMLRLGMEEERAKAVTTYLGFVVDRVADYNSSFCSWIVKREVVRNTFPQQAIRMAWDYTEIDPFAGASGSWKGAVNWIKKVLEHLCAVEQAPATVRRGNAQALDYPDSYFDAVIVDPPYYDSFQYGDLSDFFFVWLKRSVGHLYPELFQTPLTPKQAEVIENRADKKSAEYISHDEFEDRLQNALKELARVAKPEGIVALVFAHTDVEAWERLLRA</sequence>
<feature type="non-terminal residue" evidence="1">
    <location>
        <position position="1"/>
    </location>
</feature>
<dbReference type="GO" id="GO:0032259">
    <property type="term" value="P:methylation"/>
    <property type="evidence" value="ECO:0007669"/>
    <property type="project" value="InterPro"/>
</dbReference>
<reference evidence="1" key="1">
    <citation type="submission" date="2018-05" db="EMBL/GenBank/DDBJ databases">
        <authorList>
            <person name="Lanie J.A."/>
            <person name="Ng W.-L."/>
            <person name="Kazmierczak K.M."/>
            <person name="Andrzejewski T.M."/>
            <person name="Davidsen T.M."/>
            <person name="Wayne K.J."/>
            <person name="Tettelin H."/>
            <person name="Glass J.I."/>
            <person name="Rusch D."/>
            <person name="Podicherti R."/>
            <person name="Tsui H.-C.T."/>
            <person name="Winkler M.E."/>
        </authorList>
    </citation>
    <scope>NUCLEOTIDE SEQUENCE</scope>
</reference>
<dbReference type="GO" id="GO:0003676">
    <property type="term" value="F:nucleic acid binding"/>
    <property type="evidence" value="ECO:0007669"/>
    <property type="project" value="InterPro"/>
</dbReference>
<proteinExistence type="predicted"/>
<organism evidence="1">
    <name type="scientific">marine metagenome</name>
    <dbReference type="NCBI Taxonomy" id="408172"/>
    <lineage>
        <taxon>unclassified sequences</taxon>
        <taxon>metagenomes</taxon>
        <taxon>ecological metagenomes</taxon>
    </lineage>
</organism>